<dbReference type="FunFam" id="1.25.10.10:FF:000200">
    <property type="entry name" value="Centrosomal protein of 104 kDa"/>
    <property type="match status" value="1"/>
</dbReference>
<evidence type="ECO:0000256" key="5">
    <source>
        <dbReference type="ARBA" id="ARBA00022737"/>
    </source>
</evidence>
<evidence type="ECO:0000256" key="1">
    <source>
        <dbReference type="ARBA" id="ARBA00004114"/>
    </source>
</evidence>
<feature type="compositionally biased region" description="Basic and acidic residues" evidence="12">
    <location>
        <begin position="712"/>
        <end position="730"/>
    </location>
</feature>
<dbReference type="SUPFAM" id="SSF49785">
    <property type="entry name" value="Galactose-binding domain-like"/>
    <property type="match status" value="1"/>
</dbReference>
<keyword evidence="7" id="KW-0206">Cytoskeleton</keyword>
<comment type="subunit">
    <text evidence="10">Interacts with CCP110 and CEP97. Interacts with ARMC9, TOGARAM1, CCDC66 and CSPP1.</text>
</comment>
<evidence type="ECO:0000256" key="6">
    <source>
        <dbReference type="ARBA" id="ARBA00023054"/>
    </source>
</evidence>
<dbReference type="GO" id="GO:0021545">
    <property type="term" value="P:cranial nerve development"/>
    <property type="evidence" value="ECO:0000315"/>
    <property type="project" value="ZFIN"/>
</dbReference>
<dbReference type="AGR" id="ZFIN:ZDB-GENE-060503-195"/>
<reference evidence="15" key="1">
    <citation type="submission" date="2025-08" db="UniProtKB">
        <authorList>
            <consortium name="RefSeq"/>
        </authorList>
    </citation>
    <scope>IDENTIFICATION</scope>
    <source>
        <strain evidence="15">Tuebingen</strain>
        <tissue evidence="15">Fibroblasts and whole tissue</tissue>
    </source>
</reference>
<protein>
    <recommendedName>
        <fullName evidence="11">Centrosomal protein of 104 kDa</fullName>
    </recommendedName>
</protein>
<evidence type="ECO:0000256" key="12">
    <source>
        <dbReference type="SAM" id="MobiDB-lite"/>
    </source>
</evidence>
<evidence type="ECO:0000313" key="14">
    <source>
        <dbReference type="Proteomes" id="UP000000437"/>
    </source>
</evidence>
<dbReference type="SMART" id="SM01349">
    <property type="entry name" value="TOG"/>
    <property type="match status" value="1"/>
</dbReference>
<feature type="region of interest" description="Disordered" evidence="12">
    <location>
        <begin position="712"/>
        <end position="741"/>
    </location>
</feature>
<gene>
    <name evidence="15 16" type="primary">cep104</name>
</gene>
<dbReference type="InterPro" id="IPR011989">
    <property type="entry name" value="ARM-like"/>
</dbReference>
<keyword evidence="14" id="KW-1185">Reference proteome</keyword>
<accession>A0A8M2BEF8</accession>
<dbReference type="InterPro" id="IPR034085">
    <property type="entry name" value="TOG"/>
</dbReference>
<dbReference type="GO" id="GO:0005814">
    <property type="term" value="C:centriole"/>
    <property type="evidence" value="ECO:0007669"/>
    <property type="project" value="UniProtKB-SubCell"/>
</dbReference>
<dbReference type="RefSeq" id="XP_005167010.2">
    <property type="nucleotide sequence ID" value="XM_005166953.6"/>
</dbReference>
<proteinExistence type="predicted"/>
<dbReference type="GO" id="GO:0060271">
    <property type="term" value="P:cilium assembly"/>
    <property type="evidence" value="ECO:0000315"/>
    <property type="project" value="ZFIN"/>
</dbReference>
<dbReference type="GO" id="GO:0005929">
    <property type="term" value="C:cilium"/>
    <property type="evidence" value="ECO:0000318"/>
    <property type="project" value="GO_Central"/>
</dbReference>
<sequence>MPHKIGFSVISWSGHEGNYNAKKLMVHAPTVSGWRSTRFCPFPQEIILQLAERCRIRKLQLLAHQYFIPSKVEFHVGDMLPESNSAQQAHSLHRLGYVSLSDNEKTGFRARELKSVHVDAVGSFLKLTFHRNHVNQYNVYNQVALVALNILGDPIDGSDIGTTLSRDHLIDQFLNSSQYSSSLDGTYTGLSSYKCESISPLDDLAFDMYQDPEVAHIIRLLDQKKQVMVREERFDSAKELKQAIADLQKVGERLGRYDVEKLSAIEREDYDTAKQKKEQMDAYRLAVYHQLEIHNLLDISQIHRMSGLSDSGFLSPRVGTQKHMPHPPDTHRKKRQGPVKDTDEQDTSKTTSPKHTIPSTPFTPPHVSKIDINSLPYDERPLPTLRNRLSDQSVSELDEILPLADTASPRSPRASGQPEELTEKAQREASLPIEIYGESLVAGAYSKTWSYREDALLAVRKKLMEVPSGSSKAELRSMTRAAVFLCKKALTDKVSSVFLASLNLLKTILSEFIPNHQLGKSEISHCVEQTWNNLISRAGDSTSRLRTPAITFIQEMALFKEVRALQMVPVELVRPMQSSVPARQALSRLELIEKLLEQLGTKDSGFTLDSIMRFLTGGLEHSSASVRELSMRLIQTVYRLHGKPVLNYLPPDDSSTRKNVLYKNLFDSLAKLDGTTINTQKSKKGAERDEGEREKEEIRSLQEQLAVLKEISEKGKDNAKVPEKKTEKATKSAGAKKVNQSVSGDVKASQSSAVNYLDNLCIFCGERDESFTEDGLDLHYWKHCPMLQRCLQCRQVVEIASLTEHLLTECERRTDFSQCPLCSEALMRDKLTEHAQSTACNPPSSDENCNHCPLCHENFTSGEEGWKSHLMGPEGCKHNSRRRAIQPSTYSYAQGKSVNTAGGKTTMVISESKARGLGGGSRIPAPASRMKRRSRNPPDKASTYRLQQA</sequence>
<keyword evidence="6" id="KW-0175">Coiled coil</keyword>
<evidence type="ECO:0000259" key="13">
    <source>
        <dbReference type="SMART" id="SM01349"/>
    </source>
</evidence>
<feature type="region of interest" description="Disordered" evidence="12">
    <location>
        <begin position="912"/>
        <end position="949"/>
    </location>
</feature>
<dbReference type="AlphaFoldDB" id="A0A8M2BEF8"/>
<dbReference type="SUPFAM" id="SSF48371">
    <property type="entry name" value="ARM repeat"/>
    <property type="match status" value="1"/>
</dbReference>
<evidence type="ECO:0000256" key="8">
    <source>
        <dbReference type="ARBA" id="ARBA00023273"/>
    </source>
</evidence>
<dbReference type="PANTHER" id="PTHR13371:SF0">
    <property type="entry name" value="CENTROSOMAL PROTEIN OF 104 KDA"/>
    <property type="match status" value="1"/>
</dbReference>
<evidence type="ECO:0000256" key="11">
    <source>
        <dbReference type="ARBA" id="ARBA00068547"/>
    </source>
</evidence>
<feature type="region of interest" description="Disordered" evidence="12">
    <location>
        <begin position="678"/>
        <end position="699"/>
    </location>
</feature>
<dbReference type="InterPro" id="IPR052607">
    <property type="entry name" value="CEP104-like"/>
</dbReference>
<dbReference type="GeneID" id="560451"/>
<dbReference type="FunCoup" id="A0A8M2BEF8">
    <property type="interactions" value="930"/>
</dbReference>
<dbReference type="ZFIN" id="ZDB-GENE-060503-195">
    <property type="gene designation" value="cep104"/>
</dbReference>
<comment type="function">
    <text evidence="9">Required for ciliogenesis and for structural integrity at the ciliary tip.</text>
</comment>
<dbReference type="CTD" id="9731"/>
<dbReference type="Pfam" id="PF21038">
    <property type="entry name" value="CEP104_N"/>
    <property type="match status" value="1"/>
</dbReference>
<dbReference type="Gene3D" id="1.25.10.10">
    <property type="entry name" value="Leucine-rich Repeat Variant"/>
    <property type="match status" value="1"/>
</dbReference>
<dbReference type="GO" id="GO:0001947">
    <property type="term" value="P:heart looping"/>
    <property type="evidence" value="ECO:0000315"/>
    <property type="project" value="ZFIN"/>
</dbReference>
<evidence type="ECO:0000256" key="10">
    <source>
        <dbReference type="ARBA" id="ARBA00065345"/>
    </source>
</evidence>
<dbReference type="Proteomes" id="UP000000437">
    <property type="component" value="Chromosome 8"/>
</dbReference>
<organism evidence="14 15">
    <name type="scientific">Danio rerio</name>
    <name type="common">Zebrafish</name>
    <name type="synonym">Brachydanio rerio</name>
    <dbReference type="NCBI Taxonomy" id="7955"/>
    <lineage>
        <taxon>Eukaryota</taxon>
        <taxon>Metazoa</taxon>
        <taxon>Chordata</taxon>
        <taxon>Craniata</taxon>
        <taxon>Vertebrata</taxon>
        <taxon>Euteleostomi</taxon>
        <taxon>Actinopterygii</taxon>
        <taxon>Neopterygii</taxon>
        <taxon>Teleostei</taxon>
        <taxon>Ostariophysi</taxon>
        <taxon>Cypriniformes</taxon>
        <taxon>Danionidae</taxon>
        <taxon>Danioninae</taxon>
        <taxon>Danio</taxon>
    </lineage>
</organism>
<dbReference type="OrthoDB" id="66599at2759"/>
<keyword evidence="5" id="KW-0677">Repeat</keyword>
<evidence type="ECO:0000256" key="3">
    <source>
        <dbReference type="ARBA" id="ARBA00004647"/>
    </source>
</evidence>
<dbReference type="Pfam" id="PF21040">
    <property type="entry name" value="CEP104-like_TOG"/>
    <property type="match status" value="1"/>
</dbReference>
<comment type="subcellular location">
    <subcellularLocation>
        <location evidence="2">Cell projection</location>
        <location evidence="2">Cilium</location>
    </subcellularLocation>
    <subcellularLocation>
        <location evidence="1">Cytoplasm</location>
        <location evidence="1">Cytoskeleton</location>
        <location evidence="1">Microtubule organizing center</location>
        <location evidence="1">Centrosome</location>
        <location evidence="1">Centriole</location>
    </subcellularLocation>
    <subcellularLocation>
        <location evidence="3">Cytoplasm</location>
        <location evidence="3">Cytoskeleton</location>
        <location evidence="3">Spindle pole</location>
    </subcellularLocation>
</comment>
<keyword evidence="4" id="KW-0963">Cytoplasm</keyword>
<name>A0A8M2BEF8_DANRE</name>
<dbReference type="GO" id="GO:0000922">
    <property type="term" value="C:spindle pole"/>
    <property type="evidence" value="ECO:0007669"/>
    <property type="project" value="UniProtKB-SubCell"/>
</dbReference>
<feature type="compositionally biased region" description="Basic and acidic residues" evidence="12">
    <location>
        <begin position="684"/>
        <end position="699"/>
    </location>
</feature>
<dbReference type="InterPro" id="IPR008979">
    <property type="entry name" value="Galactose-bd-like_sf"/>
</dbReference>
<evidence type="ECO:0000256" key="7">
    <source>
        <dbReference type="ARBA" id="ARBA00023212"/>
    </source>
</evidence>
<feature type="domain" description="TOG" evidence="13">
    <location>
        <begin position="420"/>
        <end position="678"/>
    </location>
</feature>
<dbReference type="InterPro" id="IPR016024">
    <property type="entry name" value="ARM-type_fold"/>
</dbReference>
<evidence type="ECO:0000256" key="4">
    <source>
        <dbReference type="ARBA" id="ARBA00022490"/>
    </source>
</evidence>
<dbReference type="InterPro" id="IPR048739">
    <property type="entry name" value="CEP104_N"/>
</dbReference>
<evidence type="ECO:0000313" key="15">
    <source>
        <dbReference type="RefSeq" id="XP_005167010.2"/>
    </source>
</evidence>
<evidence type="ECO:0000313" key="16">
    <source>
        <dbReference type="ZFIN" id="ZDB-GENE-060503-195"/>
    </source>
</evidence>
<dbReference type="InterPro" id="IPR048738">
    <property type="entry name" value="CEP104_Znf"/>
</dbReference>
<feature type="compositionally biased region" description="Polar residues" evidence="12">
    <location>
        <begin position="348"/>
        <end position="360"/>
    </location>
</feature>
<dbReference type="PANTHER" id="PTHR13371">
    <property type="entry name" value="GLYCINE-, GLUTAMATE-, THIENYLCYCLOHEXYLPIPERIDINE-BINDING PROTEIN"/>
    <property type="match status" value="1"/>
</dbReference>
<feature type="region of interest" description="Disordered" evidence="12">
    <location>
        <begin position="401"/>
        <end position="423"/>
    </location>
</feature>
<dbReference type="Pfam" id="PF21039">
    <property type="entry name" value="CEP104_ZnF"/>
    <property type="match status" value="1"/>
</dbReference>
<evidence type="ECO:0000256" key="2">
    <source>
        <dbReference type="ARBA" id="ARBA00004138"/>
    </source>
</evidence>
<keyword evidence="8" id="KW-0966">Cell projection</keyword>
<feature type="region of interest" description="Disordered" evidence="12">
    <location>
        <begin position="313"/>
        <end position="377"/>
    </location>
</feature>
<evidence type="ECO:0000256" key="9">
    <source>
        <dbReference type="ARBA" id="ARBA00059645"/>
    </source>
</evidence>